<organism evidence="5 6">
    <name type="scientific">Corynebacterium variabile</name>
    <dbReference type="NCBI Taxonomy" id="1727"/>
    <lineage>
        <taxon>Bacteria</taxon>
        <taxon>Bacillati</taxon>
        <taxon>Actinomycetota</taxon>
        <taxon>Actinomycetes</taxon>
        <taxon>Mycobacteriales</taxon>
        <taxon>Corynebacteriaceae</taxon>
        <taxon>Corynebacterium</taxon>
    </lineage>
</organism>
<dbReference type="RefSeq" id="WP_073884148.1">
    <property type="nucleotide sequence ID" value="NZ_FAUH01000010.1"/>
</dbReference>
<keyword evidence="5" id="KW-0378">Hydrolase</keyword>
<evidence type="ECO:0000259" key="4">
    <source>
        <dbReference type="Pfam" id="PF13472"/>
    </source>
</evidence>
<accession>A0A0X2NLI3</accession>
<feature type="disulfide bond" evidence="2">
    <location>
        <begin position="84"/>
        <end position="108"/>
    </location>
</feature>
<dbReference type="InterPro" id="IPR037460">
    <property type="entry name" value="SEST-like"/>
</dbReference>
<sequence>MRARYKTDKPASRLRRRIAGTVAATVSAAALIAGGLAVSGNDTPTAEANPGSLTVFGDSYASNPDFWVTYGLAPDDNYPRTGGCVQSPNNWPRKLAAQTGRALNDWSCNGHTTGDVINRIEAARKAGALNAGTGTVAVAVGMNNYGPWGYFHDGNNFLDPGVVRSTYIRDMHTIANKIRSYAPNANIVMPGMLQISGNSMVCPLNVIPEFPLGIPVPVLGDVERWLQATQRDAAREIGAAFVDVRAASAGHDTCSTPDVERYVAGVVDTTTPNYNFLFHPSDKGSQLIADLIKPHM</sequence>
<feature type="disulfide bond" evidence="2">
    <location>
        <begin position="202"/>
        <end position="254"/>
    </location>
</feature>
<feature type="active site" description="Nucleophile" evidence="1">
    <location>
        <position position="59"/>
    </location>
</feature>
<evidence type="ECO:0000313" key="5">
    <source>
        <dbReference type="EMBL" id="CUU66336.1"/>
    </source>
</evidence>
<dbReference type="AlphaFoldDB" id="A0A0X2NLI3"/>
<feature type="domain" description="SGNH hydrolase-type esterase" evidence="4">
    <location>
        <begin position="55"/>
        <end position="287"/>
    </location>
</feature>
<dbReference type="Gene3D" id="3.40.50.1110">
    <property type="entry name" value="SGNH hydrolase"/>
    <property type="match status" value="1"/>
</dbReference>
<keyword evidence="2" id="KW-1015">Disulfide bond</keyword>
<gene>
    <name evidence="5" type="ORF">CVAR292_01676</name>
</gene>
<dbReference type="OrthoDB" id="4393918at2"/>
<dbReference type="PANTHER" id="PTHR37981">
    <property type="entry name" value="LIPASE 2"/>
    <property type="match status" value="1"/>
</dbReference>
<feature type="active site" evidence="1">
    <location>
        <position position="279"/>
    </location>
</feature>
<proteinExistence type="predicted"/>
<keyword evidence="3" id="KW-0732">Signal</keyword>
<dbReference type="SUPFAM" id="SSF52266">
    <property type="entry name" value="SGNH hydrolase"/>
    <property type="match status" value="1"/>
</dbReference>
<dbReference type="InterPro" id="IPR036514">
    <property type="entry name" value="SGNH_hydro_sf"/>
</dbReference>
<evidence type="ECO:0000256" key="2">
    <source>
        <dbReference type="PIRSR" id="PIRSR637460-2"/>
    </source>
</evidence>
<dbReference type="GO" id="GO:0006629">
    <property type="term" value="P:lipid metabolic process"/>
    <property type="evidence" value="ECO:0007669"/>
    <property type="project" value="TreeGrafter"/>
</dbReference>
<evidence type="ECO:0000256" key="1">
    <source>
        <dbReference type="PIRSR" id="PIRSR637460-1"/>
    </source>
</evidence>
<reference evidence="6" key="1">
    <citation type="submission" date="2015-11" db="EMBL/GenBank/DDBJ databases">
        <authorList>
            <person name="Dugat-Bony E."/>
        </authorList>
    </citation>
    <scope>NUCLEOTIDE SEQUENCE [LARGE SCALE GENOMIC DNA]</scope>
    <source>
        <strain evidence="6">Mu292</strain>
    </source>
</reference>
<dbReference type="EMBL" id="FAUH01000010">
    <property type="protein sequence ID" value="CUU66336.1"/>
    <property type="molecule type" value="Genomic_DNA"/>
</dbReference>
<dbReference type="Pfam" id="PF13472">
    <property type="entry name" value="Lipase_GDSL_2"/>
    <property type="match status" value="1"/>
</dbReference>
<dbReference type="PANTHER" id="PTHR37981:SF1">
    <property type="entry name" value="SGNH HYDROLASE-TYPE ESTERASE DOMAIN-CONTAINING PROTEIN"/>
    <property type="match status" value="1"/>
</dbReference>
<name>A0A0X2NLI3_9CORY</name>
<protein>
    <submittedName>
        <fullName evidence="5">GDSL-like Lipase/Acylhydrolase family</fullName>
    </submittedName>
</protein>
<feature type="chain" id="PRO_5038619369" evidence="3">
    <location>
        <begin position="33"/>
        <end position="296"/>
    </location>
</feature>
<feature type="signal peptide" evidence="3">
    <location>
        <begin position="1"/>
        <end position="32"/>
    </location>
</feature>
<dbReference type="Proteomes" id="UP000182498">
    <property type="component" value="Unassembled WGS sequence"/>
</dbReference>
<dbReference type="GO" id="GO:0016788">
    <property type="term" value="F:hydrolase activity, acting on ester bonds"/>
    <property type="evidence" value="ECO:0007669"/>
    <property type="project" value="InterPro"/>
</dbReference>
<evidence type="ECO:0000256" key="3">
    <source>
        <dbReference type="SAM" id="SignalP"/>
    </source>
</evidence>
<dbReference type="InterPro" id="IPR013830">
    <property type="entry name" value="SGNH_hydro"/>
</dbReference>
<keyword evidence="6" id="KW-1185">Reference proteome</keyword>
<evidence type="ECO:0000313" key="6">
    <source>
        <dbReference type="Proteomes" id="UP000182498"/>
    </source>
</evidence>